<evidence type="ECO:0000313" key="7">
    <source>
        <dbReference type="Proteomes" id="UP001626550"/>
    </source>
</evidence>
<keyword evidence="4" id="KW-0812">Transmembrane</keyword>
<dbReference type="PANTHER" id="PTHR22906:SF21">
    <property type="entry name" value="SEMA DOMAIN-CONTAINING PROTEIN"/>
    <property type="match status" value="1"/>
</dbReference>
<feature type="chain" id="PRO_5044782525" evidence="5">
    <location>
        <begin position="17"/>
        <end position="666"/>
    </location>
</feature>
<dbReference type="PANTHER" id="PTHR22906">
    <property type="entry name" value="PROPERDIN"/>
    <property type="match status" value="1"/>
</dbReference>
<keyword evidence="2" id="KW-1015">Disulfide bond</keyword>
<sequence length="666" mass="76380">MSMLAWIKILFLIVNPDWTPWSEWSVCKNSCATGLGFKVRQRYCPDHFSHGNFVPINSPIEKTQLLCPGQMSTGDKFQIETRPCTPMRNASQLCQPECCVAEKEESSGVSLSAEVIWTDWGEWSACRKDCASAEGVYHRYRTRQCFSPALSKSVDAAVCSHLGGSDYHWVLCDHLKDCAVHSSLTSWSDWLPTYMDDEEVSVRYRAKCQLPLTNYSSLRLPKNSPLAVLTIANKKFNQIEEKKIVSLPNQQEKDEFSEATDPFQWSKWTQCPVMRNSCKPRTLPTLSQEYYSYRERDCNRPKLPFLKLVTCEPSIEMKQCPNREEKPMCMVDNGWSCWSDWTTCKGDTATILEPGTCEWSPDGTRQRTRTCLGDNTEGGPKCEGPYTQMESCQWLTKGSVHCDWEPETEKGIWTTWTSWSSCAETKSLEQYRWRDWISKANKPNSKGSWIEFRTCPERALIFLAGLDQTQGRHPFWKVVVLALTSFTLGVILAWLAYLIWLRYTEKRQPNNYLKTSQEMDFKMPSDTPPNTVINGSCDPSPMFAIPYLKQGDIPRPKFRLDERQYDDCLLMSTSLPDLPEEVDVTSSWNHAPFTFQERNMYTGSVSHSRGSLHYSRDFEEPSEAFSNMISDPSFGMEDEAEIPPQMPLNPRSYDNLLASLNSNSRS</sequence>
<evidence type="ECO:0000256" key="2">
    <source>
        <dbReference type="ARBA" id="ARBA00023157"/>
    </source>
</evidence>
<feature type="transmembrane region" description="Helical" evidence="4">
    <location>
        <begin position="475"/>
        <end position="500"/>
    </location>
</feature>
<dbReference type="PROSITE" id="PS50092">
    <property type="entry name" value="TSP1"/>
    <property type="match status" value="2"/>
</dbReference>
<evidence type="ECO:0000256" key="1">
    <source>
        <dbReference type="ARBA" id="ARBA00022737"/>
    </source>
</evidence>
<feature type="signal peptide" evidence="5">
    <location>
        <begin position="1"/>
        <end position="16"/>
    </location>
</feature>
<dbReference type="SMART" id="SM00209">
    <property type="entry name" value="TSP1"/>
    <property type="match status" value="4"/>
</dbReference>
<feature type="compositionally biased region" description="Low complexity" evidence="3">
    <location>
        <begin position="655"/>
        <end position="666"/>
    </location>
</feature>
<dbReference type="InterPro" id="IPR036383">
    <property type="entry name" value="TSP1_rpt_sf"/>
</dbReference>
<reference evidence="6 7" key="1">
    <citation type="submission" date="2024-11" db="EMBL/GenBank/DDBJ databases">
        <title>Adaptive evolution of stress response genes in parasites aligns with host niche diversity.</title>
        <authorList>
            <person name="Hahn C."/>
            <person name="Resl P."/>
        </authorList>
    </citation>
    <scope>NUCLEOTIDE SEQUENCE [LARGE SCALE GENOMIC DNA]</scope>
    <source>
        <strain evidence="6">EGGRZ-B1_66</strain>
        <tissue evidence="6">Body</tissue>
    </source>
</reference>
<proteinExistence type="predicted"/>
<gene>
    <name evidence="6" type="primary">SEMA-5C</name>
    <name evidence="6" type="ORF">Ciccas_011599</name>
</gene>
<dbReference type="AlphaFoldDB" id="A0ABD2PSH4"/>
<keyword evidence="1" id="KW-0677">Repeat</keyword>
<comment type="caution">
    <text evidence="6">The sequence shown here is derived from an EMBL/GenBank/DDBJ whole genome shotgun (WGS) entry which is preliminary data.</text>
</comment>
<dbReference type="SUPFAM" id="SSF82895">
    <property type="entry name" value="TSP-1 type 1 repeat"/>
    <property type="match status" value="3"/>
</dbReference>
<accession>A0ABD2PSH4</accession>
<evidence type="ECO:0000256" key="5">
    <source>
        <dbReference type="SAM" id="SignalP"/>
    </source>
</evidence>
<dbReference type="Gene3D" id="2.20.100.10">
    <property type="entry name" value="Thrombospondin type-1 (TSP1) repeat"/>
    <property type="match status" value="3"/>
</dbReference>
<keyword evidence="4" id="KW-1133">Transmembrane helix</keyword>
<evidence type="ECO:0000256" key="4">
    <source>
        <dbReference type="SAM" id="Phobius"/>
    </source>
</evidence>
<dbReference type="Proteomes" id="UP001626550">
    <property type="component" value="Unassembled WGS sequence"/>
</dbReference>
<dbReference type="EMBL" id="JBJKFK010003494">
    <property type="protein sequence ID" value="KAL3309847.1"/>
    <property type="molecule type" value="Genomic_DNA"/>
</dbReference>
<feature type="region of interest" description="Disordered" evidence="3">
    <location>
        <begin position="625"/>
        <end position="666"/>
    </location>
</feature>
<organism evidence="6 7">
    <name type="scientific">Cichlidogyrus casuarinus</name>
    <dbReference type="NCBI Taxonomy" id="1844966"/>
    <lineage>
        <taxon>Eukaryota</taxon>
        <taxon>Metazoa</taxon>
        <taxon>Spiralia</taxon>
        <taxon>Lophotrochozoa</taxon>
        <taxon>Platyhelminthes</taxon>
        <taxon>Monogenea</taxon>
        <taxon>Monopisthocotylea</taxon>
        <taxon>Dactylogyridea</taxon>
        <taxon>Ancyrocephalidae</taxon>
        <taxon>Cichlidogyrus</taxon>
    </lineage>
</organism>
<dbReference type="InterPro" id="IPR000884">
    <property type="entry name" value="TSP1_rpt"/>
</dbReference>
<keyword evidence="7" id="KW-1185">Reference proteome</keyword>
<protein>
    <submittedName>
        <fullName evidence="6">Sema</fullName>
    </submittedName>
</protein>
<dbReference type="InterPro" id="IPR052065">
    <property type="entry name" value="Compl_asym_regulator"/>
</dbReference>
<dbReference type="Pfam" id="PF00090">
    <property type="entry name" value="TSP_1"/>
    <property type="match status" value="2"/>
</dbReference>
<name>A0ABD2PSH4_9PLAT</name>
<keyword evidence="4" id="KW-0472">Membrane</keyword>
<evidence type="ECO:0000256" key="3">
    <source>
        <dbReference type="SAM" id="MobiDB-lite"/>
    </source>
</evidence>
<evidence type="ECO:0000313" key="6">
    <source>
        <dbReference type="EMBL" id="KAL3309847.1"/>
    </source>
</evidence>
<keyword evidence="5" id="KW-0732">Signal</keyword>